<sequence>MHQRHFLLLLVVTIVALTSDVTYAKNAVLTNTETATHRNLKNAAIVDAAALASEERGLKLPGFLAKVFQRNPKVSNVVKNSPDVVKALKDPKVSQTVKELEGKKGLVDHLKSLPGIKSIANRLRTKSGPMTSTNVKELGAVAMKSSGTWKDTLREISGAATSSGPTQLVHMTSFESVNDASTGNNDARFLRKRPTDDSDDLSAEERGGLMGAVKKLKTVFRPV</sequence>
<accession>A0A6A4CRF6</accession>
<organism evidence="3 4">
    <name type="scientific">Phytophthora rubi</name>
    <dbReference type="NCBI Taxonomy" id="129364"/>
    <lineage>
        <taxon>Eukaryota</taxon>
        <taxon>Sar</taxon>
        <taxon>Stramenopiles</taxon>
        <taxon>Oomycota</taxon>
        <taxon>Peronosporomycetes</taxon>
        <taxon>Peronosporales</taxon>
        <taxon>Peronosporaceae</taxon>
        <taxon>Phytophthora</taxon>
    </lineage>
</organism>
<evidence type="ECO:0000313" key="3">
    <source>
        <dbReference type="EMBL" id="KAE9294990.1"/>
    </source>
</evidence>
<evidence type="ECO:0000256" key="1">
    <source>
        <dbReference type="SAM" id="MobiDB-lite"/>
    </source>
</evidence>
<keyword evidence="4" id="KW-1185">Reference proteome</keyword>
<proteinExistence type="predicted"/>
<protein>
    <recommendedName>
        <fullName evidence="5">RxLR effector protein</fullName>
    </recommendedName>
</protein>
<dbReference type="EMBL" id="QXFT01002653">
    <property type="protein sequence ID" value="KAE9294990.1"/>
    <property type="molecule type" value="Genomic_DNA"/>
</dbReference>
<keyword evidence="2" id="KW-0732">Signal</keyword>
<feature type="region of interest" description="Disordered" evidence="1">
    <location>
        <begin position="177"/>
        <end position="206"/>
    </location>
</feature>
<dbReference type="Proteomes" id="UP000434957">
    <property type="component" value="Unassembled WGS sequence"/>
</dbReference>
<evidence type="ECO:0000256" key="2">
    <source>
        <dbReference type="SAM" id="SignalP"/>
    </source>
</evidence>
<name>A0A6A4CRF6_9STRA</name>
<feature type="signal peptide" evidence="2">
    <location>
        <begin position="1"/>
        <end position="24"/>
    </location>
</feature>
<feature type="chain" id="PRO_5025501742" description="RxLR effector protein" evidence="2">
    <location>
        <begin position="25"/>
        <end position="223"/>
    </location>
</feature>
<comment type="caution">
    <text evidence="3">The sequence shown here is derived from an EMBL/GenBank/DDBJ whole genome shotgun (WGS) entry which is preliminary data.</text>
</comment>
<gene>
    <name evidence="3" type="ORF">PR003_g24125</name>
</gene>
<dbReference type="AlphaFoldDB" id="A0A6A4CRF6"/>
<reference evidence="3 4" key="1">
    <citation type="submission" date="2018-08" db="EMBL/GenBank/DDBJ databases">
        <title>Genomic investigation of the strawberry pathogen Phytophthora fragariae indicates pathogenicity is determined by transcriptional variation in three key races.</title>
        <authorList>
            <person name="Adams T.M."/>
            <person name="Armitage A.D."/>
            <person name="Sobczyk M.K."/>
            <person name="Bates H.J."/>
            <person name="Dunwell J.M."/>
            <person name="Nellist C.F."/>
            <person name="Harrison R.J."/>
        </authorList>
    </citation>
    <scope>NUCLEOTIDE SEQUENCE [LARGE SCALE GENOMIC DNA]</scope>
    <source>
        <strain evidence="3 4">SCRP333</strain>
    </source>
</reference>
<evidence type="ECO:0008006" key="5">
    <source>
        <dbReference type="Google" id="ProtNLM"/>
    </source>
</evidence>
<evidence type="ECO:0000313" key="4">
    <source>
        <dbReference type="Proteomes" id="UP000434957"/>
    </source>
</evidence>